<dbReference type="EC" id="3.5.-.-" evidence="1"/>
<dbReference type="GO" id="GO:0004061">
    <property type="term" value="F:arylformamidase activity"/>
    <property type="evidence" value="ECO:0007669"/>
    <property type="project" value="InterPro"/>
</dbReference>
<name>A0AAE4V0F9_9NOCA</name>
<proteinExistence type="predicted"/>
<gene>
    <name evidence="1" type="ORF">R4315_14485</name>
</gene>
<dbReference type="Proteomes" id="UP001185863">
    <property type="component" value="Unassembled WGS sequence"/>
</dbReference>
<keyword evidence="1" id="KW-0378">Hydrolase</keyword>
<dbReference type="PANTHER" id="PTHR34861:SF10">
    <property type="entry name" value="CYCLASE"/>
    <property type="match status" value="1"/>
</dbReference>
<dbReference type="AlphaFoldDB" id="A0AAE4V0F9"/>
<sequence>MTLSMDEFYEMADRVRNWGRWGSDDEIGTLNFITPEIVCDSARLVTKGSVFQLGMDFSPTGPQGDLLFRRNPLHVMTIDGGDRNAVTETFPSWETNGLAQEYGAFMGSDILRFTDDMIIMHTQSATQWDALAHAYYDDKLYNGFPADTVSSVGAYRCGIDKVGVRGITSRAVLLDIVRLRGADTAVPHGDPITAEELERAANSQNVEVREGDVVLVHTGWVTKFTRTGDRAPSAGLDWRTAEWFRDRRVAAVAADNSGVEDVASGIAGNMLPMHLLCLREMGLSFGEFWDLTALAADCAEDGRYEFQVVAPPLRISGGVGSPINPVALK</sequence>
<dbReference type="InterPro" id="IPR007325">
    <property type="entry name" value="KFase/CYL"/>
</dbReference>
<dbReference type="EMBL" id="JAWLUP010000031">
    <property type="protein sequence ID" value="MDV7265741.1"/>
    <property type="molecule type" value="Genomic_DNA"/>
</dbReference>
<dbReference type="Gene3D" id="3.50.30.50">
    <property type="entry name" value="Putative cyclase"/>
    <property type="match status" value="1"/>
</dbReference>
<dbReference type="GO" id="GO:0019441">
    <property type="term" value="P:L-tryptophan catabolic process to kynurenine"/>
    <property type="evidence" value="ECO:0007669"/>
    <property type="project" value="InterPro"/>
</dbReference>
<reference evidence="1" key="1">
    <citation type="submission" date="2023-10" db="EMBL/GenBank/DDBJ databases">
        <title>Development of a sustainable strategy for remediation of hydrocarbon-contaminated territories based on the waste exchange concept.</title>
        <authorList>
            <person name="Krivoruchko A."/>
        </authorList>
    </citation>
    <scope>NUCLEOTIDE SEQUENCE</scope>
    <source>
        <strain evidence="1">IEGM 68</strain>
    </source>
</reference>
<comment type="caution">
    <text evidence="1">The sequence shown here is derived from an EMBL/GenBank/DDBJ whole genome shotgun (WGS) entry which is preliminary data.</text>
</comment>
<organism evidence="1 2">
    <name type="scientific">Rhodococcus oxybenzonivorans</name>
    <dbReference type="NCBI Taxonomy" id="1990687"/>
    <lineage>
        <taxon>Bacteria</taxon>
        <taxon>Bacillati</taxon>
        <taxon>Actinomycetota</taxon>
        <taxon>Actinomycetes</taxon>
        <taxon>Mycobacteriales</taxon>
        <taxon>Nocardiaceae</taxon>
        <taxon>Rhodococcus</taxon>
    </lineage>
</organism>
<protein>
    <submittedName>
        <fullName evidence="1">Cyclase family protein</fullName>
        <ecNumber evidence="1">3.5.-.-</ecNumber>
    </submittedName>
</protein>
<dbReference type="RefSeq" id="WP_317743498.1">
    <property type="nucleotide sequence ID" value="NZ_JAWLUP010000031.1"/>
</dbReference>
<dbReference type="Pfam" id="PF04199">
    <property type="entry name" value="Cyclase"/>
    <property type="match status" value="1"/>
</dbReference>
<dbReference type="InterPro" id="IPR037175">
    <property type="entry name" value="KFase_sf"/>
</dbReference>
<evidence type="ECO:0000313" key="2">
    <source>
        <dbReference type="Proteomes" id="UP001185863"/>
    </source>
</evidence>
<accession>A0AAE4V0F9</accession>
<evidence type="ECO:0000313" key="1">
    <source>
        <dbReference type="EMBL" id="MDV7265741.1"/>
    </source>
</evidence>
<dbReference type="SUPFAM" id="SSF102198">
    <property type="entry name" value="Putative cyclase"/>
    <property type="match status" value="1"/>
</dbReference>
<dbReference type="PANTHER" id="PTHR34861">
    <property type="match status" value="1"/>
</dbReference>